<dbReference type="RefSeq" id="WP_251807521.1">
    <property type="nucleotide sequence ID" value="NZ_CP166679.1"/>
</dbReference>
<evidence type="ECO:0000256" key="2">
    <source>
        <dbReference type="ARBA" id="ARBA00023315"/>
    </source>
</evidence>
<sequence length="171" mass="20429">MELHVTLCSKKDLDTLVQLGKRTFIEAFKEKNNPDDFNEYLETAFNREVYSRELEERLTSYFFIYKSAVIVGYFKVNQGESQTDIKDDNAMELERIYVLRKFQGLGIGKWILNQVMEMARAKNKRYLWLGVWEYNGKAIEFYLRHGFVKFGTHPYYIGKDKQTDWLMKCEL</sequence>
<reference evidence="5" key="1">
    <citation type="journal article" date="2019" name="Int. J. Syst. Evol. Microbiol.">
        <title>The Global Catalogue of Microorganisms (GCM) 10K type strain sequencing project: providing services to taxonomists for standard genome sequencing and annotation.</title>
        <authorList>
            <consortium name="The Broad Institute Genomics Platform"/>
            <consortium name="The Broad Institute Genome Sequencing Center for Infectious Disease"/>
            <person name="Wu L."/>
            <person name="Ma J."/>
        </authorList>
    </citation>
    <scope>NUCLEOTIDE SEQUENCE [LARGE SCALE GENOMIC DNA]</scope>
    <source>
        <strain evidence="5">KCTC 52924</strain>
    </source>
</reference>
<dbReference type="InterPro" id="IPR051556">
    <property type="entry name" value="N-term/lysine_N-AcTrnsfr"/>
</dbReference>
<evidence type="ECO:0000256" key="1">
    <source>
        <dbReference type="ARBA" id="ARBA00022679"/>
    </source>
</evidence>
<comment type="caution">
    <text evidence="4">The sequence shown here is derived from an EMBL/GenBank/DDBJ whole genome shotgun (WGS) entry which is preliminary data.</text>
</comment>
<feature type="domain" description="N-acetyltransferase" evidence="3">
    <location>
        <begin position="3"/>
        <end position="171"/>
    </location>
</feature>
<dbReference type="Proteomes" id="UP001597532">
    <property type="component" value="Unassembled WGS sequence"/>
</dbReference>
<dbReference type="EMBL" id="JBHUOK010000002">
    <property type="protein sequence ID" value="MFD2788237.1"/>
    <property type="molecule type" value="Genomic_DNA"/>
</dbReference>
<dbReference type="Gene3D" id="3.40.630.30">
    <property type="match status" value="1"/>
</dbReference>
<keyword evidence="5" id="KW-1185">Reference proteome</keyword>
<dbReference type="PANTHER" id="PTHR42919">
    <property type="entry name" value="N-ALPHA-ACETYLTRANSFERASE"/>
    <property type="match status" value="1"/>
</dbReference>
<protein>
    <submittedName>
        <fullName evidence="4">GNAT family N-acetyltransferase</fullName>
    </submittedName>
</protein>
<gene>
    <name evidence="4" type="ORF">ACFS1K_00520</name>
</gene>
<proteinExistence type="predicted"/>
<evidence type="ECO:0000313" key="5">
    <source>
        <dbReference type="Proteomes" id="UP001597532"/>
    </source>
</evidence>
<dbReference type="PROSITE" id="PS51186">
    <property type="entry name" value="GNAT"/>
    <property type="match status" value="1"/>
</dbReference>
<name>A0ABW5V9B9_9FLAO</name>
<dbReference type="Pfam" id="PF00583">
    <property type="entry name" value="Acetyltransf_1"/>
    <property type="match status" value="1"/>
</dbReference>
<organism evidence="4 5">
    <name type="scientific">Arenibacter antarcticus</name>
    <dbReference type="NCBI Taxonomy" id="2040469"/>
    <lineage>
        <taxon>Bacteria</taxon>
        <taxon>Pseudomonadati</taxon>
        <taxon>Bacteroidota</taxon>
        <taxon>Flavobacteriia</taxon>
        <taxon>Flavobacteriales</taxon>
        <taxon>Flavobacteriaceae</taxon>
        <taxon>Arenibacter</taxon>
    </lineage>
</organism>
<accession>A0ABW5V9B9</accession>
<keyword evidence="2" id="KW-0012">Acyltransferase</keyword>
<dbReference type="InterPro" id="IPR000182">
    <property type="entry name" value="GNAT_dom"/>
</dbReference>
<dbReference type="InterPro" id="IPR016181">
    <property type="entry name" value="Acyl_CoA_acyltransferase"/>
</dbReference>
<evidence type="ECO:0000259" key="3">
    <source>
        <dbReference type="PROSITE" id="PS51186"/>
    </source>
</evidence>
<dbReference type="CDD" id="cd04301">
    <property type="entry name" value="NAT_SF"/>
    <property type="match status" value="1"/>
</dbReference>
<evidence type="ECO:0000313" key="4">
    <source>
        <dbReference type="EMBL" id="MFD2788237.1"/>
    </source>
</evidence>
<keyword evidence="1" id="KW-0808">Transferase</keyword>
<dbReference type="SUPFAM" id="SSF55729">
    <property type="entry name" value="Acyl-CoA N-acyltransferases (Nat)"/>
    <property type="match status" value="1"/>
</dbReference>
<dbReference type="PANTHER" id="PTHR42919:SF8">
    <property type="entry name" value="N-ALPHA-ACETYLTRANSFERASE 50"/>
    <property type="match status" value="1"/>
</dbReference>